<organism evidence="7 8">
    <name type="scientific">Flavivirga jejuensis</name>
    <dbReference type="NCBI Taxonomy" id="870487"/>
    <lineage>
        <taxon>Bacteria</taxon>
        <taxon>Pseudomonadati</taxon>
        <taxon>Bacteroidota</taxon>
        <taxon>Flavobacteriia</taxon>
        <taxon>Flavobacteriales</taxon>
        <taxon>Flavobacteriaceae</taxon>
        <taxon>Flavivirga</taxon>
    </lineage>
</organism>
<dbReference type="Pfam" id="PF07676">
    <property type="entry name" value="PD40"/>
    <property type="match status" value="2"/>
</dbReference>
<comment type="caution">
    <text evidence="7">The sequence shown here is derived from an EMBL/GenBank/DDBJ whole genome shotgun (WGS) entry which is preliminary data.</text>
</comment>
<keyword evidence="5" id="KW-0732">Signal</keyword>
<dbReference type="PANTHER" id="PTHR30329">
    <property type="entry name" value="STATOR ELEMENT OF FLAGELLAR MOTOR COMPLEX"/>
    <property type="match status" value="1"/>
</dbReference>
<evidence type="ECO:0000256" key="4">
    <source>
        <dbReference type="PROSITE-ProRule" id="PRU00473"/>
    </source>
</evidence>
<dbReference type="InterPro" id="IPR006665">
    <property type="entry name" value="OmpA-like"/>
</dbReference>
<dbReference type="InterPro" id="IPR006664">
    <property type="entry name" value="OMP_bac"/>
</dbReference>
<dbReference type="InterPro" id="IPR011659">
    <property type="entry name" value="WD40"/>
</dbReference>
<keyword evidence="2 4" id="KW-0472">Membrane</keyword>
<dbReference type="CDD" id="cd07185">
    <property type="entry name" value="OmpA_C-like"/>
    <property type="match status" value="1"/>
</dbReference>
<comment type="subcellular location">
    <subcellularLocation>
        <location evidence="1">Cell outer membrane</location>
    </subcellularLocation>
</comment>
<dbReference type="InterPro" id="IPR011042">
    <property type="entry name" value="6-blade_b-propeller_TolB-like"/>
</dbReference>
<feature type="domain" description="OmpA-like" evidence="6">
    <location>
        <begin position="415"/>
        <end position="532"/>
    </location>
</feature>
<feature type="chain" id="PRO_5045605633" evidence="5">
    <location>
        <begin position="19"/>
        <end position="532"/>
    </location>
</feature>
<name>A0ABT8WNV7_9FLAO</name>
<gene>
    <name evidence="7" type="ORF">Q4Q40_10390</name>
</gene>
<dbReference type="InterPro" id="IPR036737">
    <property type="entry name" value="OmpA-like_sf"/>
</dbReference>
<evidence type="ECO:0000256" key="5">
    <source>
        <dbReference type="SAM" id="SignalP"/>
    </source>
</evidence>
<evidence type="ECO:0000259" key="6">
    <source>
        <dbReference type="PROSITE" id="PS51123"/>
    </source>
</evidence>
<evidence type="ECO:0000256" key="3">
    <source>
        <dbReference type="ARBA" id="ARBA00023237"/>
    </source>
</evidence>
<proteinExistence type="predicted"/>
<dbReference type="InterPro" id="IPR050330">
    <property type="entry name" value="Bact_OuterMem_StrucFunc"/>
</dbReference>
<dbReference type="PRINTS" id="PR01021">
    <property type="entry name" value="OMPADOMAIN"/>
</dbReference>
<dbReference type="PANTHER" id="PTHR30329:SF21">
    <property type="entry name" value="LIPOPROTEIN YIAD-RELATED"/>
    <property type="match status" value="1"/>
</dbReference>
<dbReference type="Gene3D" id="3.30.1330.60">
    <property type="entry name" value="OmpA-like domain"/>
    <property type="match status" value="1"/>
</dbReference>
<dbReference type="EMBL" id="JAUOEL010000003">
    <property type="protein sequence ID" value="MDO5974591.1"/>
    <property type="molecule type" value="Genomic_DNA"/>
</dbReference>
<protein>
    <submittedName>
        <fullName evidence="7">OmpA family protein</fullName>
    </submittedName>
</protein>
<reference evidence="7" key="1">
    <citation type="submission" date="2023-07" db="EMBL/GenBank/DDBJ databases">
        <title>Two novel species in the genus Flavivirga.</title>
        <authorList>
            <person name="Kwon K."/>
        </authorList>
    </citation>
    <scope>NUCLEOTIDE SEQUENCE</scope>
    <source>
        <strain evidence="7">KACC 14158</strain>
    </source>
</reference>
<dbReference type="RefSeq" id="WP_303301726.1">
    <property type="nucleotide sequence ID" value="NZ_BAABDA010000050.1"/>
</dbReference>
<dbReference type="Gene3D" id="2.120.10.30">
    <property type="entry name" value="TolB, C-terminal domain"/>
    <property type="match status" value="1"/>
</dbReference>
<evidence type="ECO:0000313" key="8">
    <source>
        <dbReference type="Proteomes" id="UP001176806"/>
    </source>
</evidence>
<feature type="signal peptide" evidence="5">
    <location>
        <begin position="1"/>
        <end position="18"/>
    </location>
</feature>
<dbReference type="SUPFAM" id="SSF49478">
    <property type="entry name" value="Cna protein B-type domain"/>
    <property type="match status" value="1"/>
</dbReference>
<dbReference type="Proteomes" id="UP001176806">
    <property type="component" value="Unassembled WGS sequence"/>
</dbReference>
<evidence type="ECO:0000256" key="2">
    <source>
        <dbReference type="ARBA" id="ARBA00023136"/>
    </source>
</evidence>
<keyword evidence="3" id="KW-0998">Cell outer membrane</keyword>
<accession>A0ABT8WNV7</accession>
<evidence type="ECO:0000313" key="7">
    <source>
        <dbReference type="EMBL" id="MDO5974591.1"/>
    </source>
</evidence>
<dbReference type="PROSITE" id="PS51123">
    <property type="entry name" value="OMPA_2"/>
    <property type="match status" value="1"/>
</dbReference>
<sequence length="532" mass="59943">MRTKLCFFIFLISNIVLSQGPANLIASNNFSINNSRTSSNSIGANGFEFELLDAGVNSKYSEIGSGFFRNKLIMVSSKKLGGLAKIDPNTNEAYKDLFCLDISKNGALSLPLLFSRILNTNDSEDQLTFSPNQKTVYYTRSSKENSMEYKLYKAVLEEDSHGNWINEELLSINKTDVSIENPFMSPKGDKLYFSSNMPESFGGYDLYVSNINTDGSLSTPENLGRTINTPLDEKYPSLSMDSKYLYFSSKGHDNIGGFDLFTSKVLSNGYRAPRNMGNTINTRYDEIAYFLAAKNKGYVSSNRPNGKGGFDIYTATNDEIIQTIKGKVLDLETKIKLPNTLVILKDDEGNEIARQLTKEQATYNFNVIPFESYSITTQKDGFKDADFKFTTTRSYNTSYDKDLELLTTEPVIAKVEDELRIVLENIYFDFNKSNVKEESFISLNKIIKVLKEHPEMKLVINAHTDNKGRDSYNLGLSKKRAASTVAYLTNNGISKNRLQSKGYGETKPKVDCKNKCTKEDLKTNRRVEFVIL</sequence>
<keyword evidence="8" id="KW-1185">Reference proteome</keyword>
<dbReference type="SUPFAM" id="SSF82171">
    <property type="entry name" value="DPP6 N-terminal domain-like"/>
    <property type="match status" value="1"/>
</dbReference>
<dbReference type="Pfam" id="PF00691">
    <property type="entry name" value="OmpA"/>
    <property type="match status" value="1"/>
</dbReference>
<evidence type="ECO:0000256" key="1">
    <source>
        <dbReference type="ARBA" id="ARBA00004442"/>
    </source>
</evidence>
<dbReference type="SUPFAM" id="SSF103088">
    <property type="entry name" value="OmpA-like"/>
    <property type="match status" value="1"/>
</dbReference>